<dbReference type="EC" id="3.-.-.-" evidence="3"/>
<gene>
    <name evidence="3" type="ORF">U0042_17205</name>
</gene>
<dbReference type="RefSeq" id="WP_114814075.1">
    <property type="nucleotide sequence ID" value="NZ_CP139965.1"/>
</dbReference>
<evidence type="ECO:0000313" key="4">
    <source>
        <dbReference type="Proteomes" id="UP001325479"/>
    </source>
</evidence>
<name>A0ABZ0WET9_9BURK</name>
<dbReference type="Proteomes" id="UP001325479">
    <property type="component" value="Chromosome"/>
</dbReference>
<dbReference type="InterPro" id="IPR000868">
    <property type="entry name" value="Isochorismatase-like_dom"/>
</dbReference>
<dbReference type="GO" id="GO:0016787">
    <property type="term" value="F:hydrolase activity"/>
    <property type="evidence" value="ECO:0007669"/>
    <property type="project" value="UniProtKB-KW"/>
</dbReference>
<protein>
    <submittedName>
        <fullName evidence="3">Cysteine hydrolase family protein</fullName>
        <ecNumber evidence="3">3.-.-.-</ecNumber>
    </submittedName>
</protein>
<feature type="domain" description="Isochorismatase-like" evidence="2">
    <location>
        <begin position="5"/>
        <end position="146"/>
    </location>
</feature>
<keyword evidence="1 3" id="KW-0378">Hydrolase</keyword>
<dbReference type="CDD" id="cd01014">
    <property type="entry name" value="nicotinamidase_related"/>
    <property type="match status" value="1"/>
</dbReference>
<sequence length="184" mass="19627">MTDVAVIVIDVQQEFFTGPAPAYRADEVIDGINRLTDTARTAGVPVCFVQHDGAPGEGEVEPGTPGWQIAARLAHRDGDAVVRKTVRDAFHQTNLEDWLSVVGVRRLVLCGYATPFCVDATLRRAVGLGYCVTVVDGLHTTHDVGDTRAADVIAQHHADWRALKGPAGAPAVRPLADVLATELA</sequence>
<dbReference type="Pfam" id="PF00857">
    <property type="entry name" value="Isochorismatase"/>
    <property type="match status" value="1"/>
</dbReference>
<dbReference type="EMBL" id="CP139965">
    <property type="protein sequence ID" value="WQD75863.1"/>
    <property type="molecule type" value="Genomic_DNA"/>
</dbReference>
<reference evidence="3 4" key="1">
    <citation type="submission" date="2023-12" db="EMBL/GenBank/DDBJ databases">
        <title>Genome sequencing and assembly of bacterial species from a model synthetic community.</title>
        <authorList>
            <person name="Hogle S.L."/>
        </authorList>
    </citation>
    <scope>NUCLEOTIDE SEQUENCE [LARGE SCALE GENOMIC DNA]</scope>
    <source>
        <strain evidence="3 4">HAMBI 2494</strain>
    </source>
</reference>
<proteinExistence type="predicted"/>
<accession>A0ABZ0WET9</accession>
<evidence type="ECO:0000259" key="2">
    <source>
        <dbReference type="Pfam" id="PF00857"/>
    </source>
</evidence>
<dbReference type="SUPFAM" id="SSF52499">
    <property type="entry name" value="Isochorismatase-like hydrolases"/>
    <property type="match status" value="1"/>
</dbReference>
<evidence type="ECO:0000256" key="1">
    <source>
        <dbReference type="ARBA" id="ARBA00022801"/>
    </source>
</evidence>
<dbReference type="InterPro" id="IPR050272">
    <property type="entry name" value="Isochorismatase-like_hydrls"/>
</dbReference>
<evidence type="ECO:0000313" key="3">
    <source>
        <dbReference type="EMBL" id="WQD75863.1"/>
    </source>
</evidence>
<dbReference type="Gene3D" id="3.40.50.850">
    <property type="entry name" value="Isochorismatase-like"/>
    <property type="match status" value="1"/>
</dbReference>
<dbReference type="InterPro" id="IPR036380">
    <property type="entry name" value="Isochorismatase-like_sf"/>
</dbReference>
<organism evidence="3 4">
    <name type="scientific">Paraburkholderia kururiensis</name>
    <dbReference type="NCBI Taxonomy" id="984307"/>
    <lineage>
        <taxon>Bacteria</taxon>
        <taxon>Pseudomonadati</taxon>
        <taxon>Pseudomonadota</taxon>
        <taxon>Betaproteobacteria</taxon>
        <taxon>Burkholderiales</taxon>
        <taxon>Burkholderiaceae</taxon>
        <taxon>Paraburkholderia</taxon>
    </lineage>
</organism>
<dbReference type="PANTHER" id="PTHR43540">
    <property type="entry name" value="PEROXYUREIDOACRYLATE/UREIDOACRYLATE AMIDOHYDROLASE-RELATED"/>
    <property type="match status" value="1"/>
</dbReference>
<keyword evidence="4" id="KW-1185">Reference proteome</keyword>